<dbReference type="Proteomes" id="UP000324705">
    <property type="component" value="Chromosome 6B"/>
</dbReference>
<evidence type="ECO:0000313" key="5">
    <source>
        <dbReference type="EMBL" id="VAI47108.1"/>
    </source>
</evidence>
<evidence type="ECO:0000256" key="1">
    <source>
        <dbReference type="ARBA" id="ARBA00022840"/>
    </source>
</evidence>
<dbReference type="GO" id="GO:0042709">
    <property type="term" value="C:succinate-CoA ligase complex"/>
    <property type="evidence" value="ECO:0007669"/>
    <property type="project" value="TreeGrafter"/>
</dbReference>
<protein>
    <recommendedName>
        <fullName evidence="4">ATP-grasp fold succinyl-CoA synthetase-type domain-containing protein</fullName>
    </recommendedName>
</protein>
<feature type="domain" description="ATP-grasp fold succinyl-CoA synthetase-type" evidence="4">
    <location>
        <begin position="29"/>
        <end position="157"/>
    </location>
</feature>
<dbReference type="GO" id="GO:0005524">
    <property type="term" value="F:ATP binding"/>
    <property type="evidence" value="ECO:0007669"/>
    <property type="project" value="UniProtKB-KW"/>
</dbReference>
<dbReference type="GO" id="GO:0005739">
    <property type="term" value="C:mitochondrion"/>
    <property type="evidence" value="ECO:0007669"/>
    <property type="project" value="TreeGrafter"/>
</dbReference>
<sequence length="159" mass="17213">MVRGSLGRLASRTLSVAGKWQHQQLRRLNIHEYQGAELMGKFGINVPKGAVVGSVQEVKEVLKNVFPSEKEIVVKSQILAGGRGLGTFKSGLKGGVHIVKAEEAESLAAKMLNQVLVTKQTGPQGKVVGKVYLCEKMSLVNEMYFAITLDRKTAGPVCH</sequence>
<evidence type="ECO:0000313" key="7">
    <source>
        <dbReference type="Proteomes" id="UP000324705"/>
    </source>
</evidence>
<proteinExistence type="predicted"/>
<evidence type="ECO:0000313" key="6">
    <source>
        <dbReference type="EMBL" id="VAI58577.1"/>
    </source>
</evidence>
<dbReference type="GO" id="GO:0006104">
    <property type="term" value="P:succinyl-CoA metabolic process"/>
    <property type="evidence" value="ECO:0007669"/>
    <property type="project" value="TreeGrafter"/>
</dbReference>
<dbReference type="PANTHER" id="PTHR11815">
    <property type="entry name" value="SUCCINYL-COA SYNTHETASE BETA CHAIN"/>
    <property type="match status" value="1"/>
</dbReference>
<organism evidence="5 7">
    <name type="scientific">Triticum turgidum subsp. durum</name>
    <name type="common">Durum wheat</name>
    <name type="synonym">Triticum durum</name>
    <dbReference type="NCBI Taxonomy" id="4567"/>
    <lineage>
        <taxon>Eukaryota</taxon>
        <taxon>Viridiplantae</taxon>
        <taxon>Streptophyta</taxon>
        <taxon>Embryophyta</taxon>
        <taxon>Tracheophyta</taxon>
        <taxon>Spermatophyta</taxon>
        <taxon>Magnoliopsida</taxon>
        <taxon>Liliopsida</taxon>
        <taxon>Poales</taxon>
        <taxon>Poaceae</taxon>
        <taxon>BOP clade</taxon>
        <taxon>Pooideae</taxon>
        <taxon>Triticodae</taxon>
        <taxon>Triticeae</taxon>
        <taxon>Triticinae</taxon>
        <taxon>Triticum</taxon>
    </lineage>
</organism>
<dbReference type="Pfam" id="PF08442">
    <property type="entry name" value="ATP-grasp_2"/>
    <property type="match status" value="1"/>
</dbReference>
<reference evidence="5 7" key="1">
    <citation type="submission" date="2017-09" db="EMBL/GenBank/DDBJ databases">
        <authorList>
            <consortium name="International Durum Wheat Genome Sequencing Consortium (IDWGSC)"/>
            <person name="Milanesi L."/>
        </authorList>
    </citation>
    <scope>NUCLEOTIDE SEQUENCE [LARGE SCALE GENOMIC DNA]</scope>
    <source>
        <strain evidence="7">cv. Svevo</strain>
    </source>
</reference>
<dbReference type="Gramene" id="TRITD6Bv1G133980.1">
    <property type="protein sequence ID" value="TRITD6Bv1G133980.1"/>
    <property type="gene ID" value="TRITD6Bv1G133980"/>
</dbReference>
<keyword evidence="7" id="KW-1185">Reference proteome</keyword>
<dbReference type="GO" id="GO:0004775">
    <property type="term" value="F:succinate-CoA ligase (ADP-forming) activity"/>
    <property type="evidence" value="ECO:0007669"/>
    <property type="project" value="TreeGrafter"/>
</dbReference>
<keyword evidence="1" id="KW-0067">ATP-binding</keyword>
<accession>A0A9R0Y2Z4</accession>
<dbReference type="InterPro" id="IPR013650">
    <property type="entry name" value="ATP-grasp_succ-CoA_synth-type"/>
</dbReference>
<dbReference type="PANTHER" id="PTHR11815:SF10">
    <property type="entry name" value="SUCCINATE--COA LIGASE [GDP-FORMING] SUBUNIT BETA, MITOCHONDRIAL"/>
    <property type="match status" value="1"/>
</dbReference>
<dbReference type="EMBL" id="LT934122">
    <property type="protein sequence ID" value="VAI58577.1"/>
    <property type="molecule type" value="Genomic_DNA"/>
</dbReference>
<dbReference type="Proteomes" id="UP000324705">
    <property type="component" value="Chromosome 6A"/>
</dbReference>
<dbReference type="InterPro" id="IPR013815">
    <property type="entry name" value="ATP_grasp_subdomain_1"/>
</dbReference>
<dbReference type="FunFam" id="3.30.1490.20:FF:000019">
    <property type="entry name" value="Succinate--CoA ligase [ADP-forming] subunit beta, mitochondrial"/>
    <property type="match status" value="1"/>
</dbReference>
<dbReference type="AlphaFoldDB" id="A0A9R0Y2Z4"/>
<dbReference type="GO" id="GO:0006099">
    <property type="term" value="P:tricarboxylic acid cycle"/>
    <property type="evidence" value="ECO:0007669"/>
    <property type="project" value="TreeGrafter"/>
</dbReference>
<dbReference type="Gramene" id="TRITD6Av1G144700.7">
    <property type="protein sequence ID" value="TRITD6Av1G144700.7"/>
    <property type="gene ID" value="TRITD6Av1G144700"/>
</dbReference>
<name>A0A9R0Y2Z4_TRITD</name>
<keyword evidence="3" id="KW-0496">Mitochondrion</keyword>
<dbReference type="SUPFAM" id="SSF56059">
    <property type="entry name" value="Glutathione synthetase ATP-binding domain-like"/>
    <property type="match status" value="1"/>
</dbReference>
<evidence type="ECO:0000256" key="3">
    <source>
        <dbReference type="ARBA" id="ARBA00023128"/>
    </source>
</evidence>
<dbReference type="EMBL" id="LT934121">
    <property type="protein sequence ID" value="VAI47108.1"/>
    <property type="molecule type" value="Genomic_DNA"/>
</dbReference>
<dbReference type="Gene3D" id="3.30.1490.20">
    <property type="entry name" value="ATP-grasp fold, A domain"/>
    <property type="match status" value="1"/>
</dbReference>
<evidence type="ECO:0000259" key="4">
    <source>
        <dbReference type="Pfam" id="PF08442"/>
    </source>
</evidence>
<keyword evidence="2" id="KW-0809">Transit peptide</keyword>
<keyword evidence="1" id="KW-0547">Nucleotide-binding</keyword>
<evidence type="ECO:0000256" key="2">
    <source>
        <dbReference type="ARBA" id="ARBA00022946"/>
    </source>
</evidence>
<gene>
    <name evidence="5" type="ORF">TRITD_6Av1G144700</name>
    <name evidence="6" type="ORF">TRITD_6Bv1G133980</name>
</gene>